<evidence type="ECO:0000313" key="1">
    <source>
        <dbReference type="EMBL" id="QSQ14508.1"/>
    </source>
</evidence>
<dbReference type="EMBL" id="CP071091">
    <property type="protein sequence ID" value="QSQ14508.1"/>
    <property type="molecule type" value="Genomic_DNA"/>
</dbReference>
<gene>
    <name evidence="1" type="ORF">JY572_40505</name>
</gene>
<dbReference type="InterPro" id="IPR036291">
    <property type="entry name" value="NAD(P)-bd_dom_sf"/>
</dbReference>
<sequence length="392" mass="43763">MSYQAEAWVIHTGSSREPRRAQLTRTRITVEAIQDDEVLAAPLFGCWEANTEHALERRPLDVCKARQEQEVVLGNAGVVRVLETGRKVTEVRSGQLAMLFSSGETDGHGFMVKALGYDAPRQMGCMATLMKLKGRQLIPLPENSRYSPAQWAAFSVRYVTAWANWRVAQGAFRLQVSEAECPSPHVWGWGGGTTLAELTLAQFHGCRAVMLSGTPWHLEEIRSAGLEAIDRRDFGAMRHEPERWSKDAGYRERYLTAEAEFVAEVSRRTGGEMVHVFLEYLGTPVYRASLKALARQGVIATAGWKAGMSVSLLRARECVARHQHIHTHFARYQEGVDAVAFGETHGWMPDVGPRIHAFEELPALAEAYHTGDANYFPCFSINQEAKRPQAGR</sequence>
<reference evidence="1 2" key="1">
    <citation type="submission" date="2021-02" db="EMBL/GenBank/DDBJ databases">
        <title>De Novo genome assembly of isolated myxobacteria.</title>
        <authorList>
            <person name="Stevens D.C."/>
        </authorList>
    </citation>
    <scope>NUCLEOTIDE SEQUENCE [LARGE SCALE GENOMIC DNA]</scope>
    <source>
        <strain evidence="1 2">SCHIC003</strain>
    </source>
</reference>
<dbReference type="Gene3D" id="3.90.180.10">
    <property type="entry name" value="Medium-chain alcohol dehydrogenases, catalytic domain"/>
    <property type="match status" value="1"/>
</dbReference>
<dbReference type="SUPFAM" id="SSF50129">
    <property type="entry name" value="GroES-like"/>
    <property type="match status" value="1"/>
</dbReference>
<dbReference type="Gene3D" id="3.40.50.720">
    <property type="entry name" value="NAD(P)-binding Rossmann-like Domain"/>
    <property type="match status" value="1"/>
</dbReference>
<organism evidence="1 2">
    <name type="scientific">Myxococcus landrumensis</name>
    <dbReference type="NCBI Taxonomy" id="2813577"/>
    <lineage>
        <taxon>Bacteria</taxon>
        <taxon>Pseudomonadati</taxon>
        <taxon>Myxococcota</taxon>
        <taxon>Myxococcia</taxon>
        <taxon>Myxococcales</taxon>
        <taxon>Cystobacterineae</taxon>
        <taxon>Myxococcaceae</taxon>
        <taxon>Myxococcus</taxon>
    </lineage>
</organism>
<evidence type="ECO:0000313" key="2">
    <source>
        <dbReference type="Proteomes" id="UP000663090"/>
    </source>
</evidence>
<dbReference type="InterPro" id="IPR011032">
    <property type="entry name" value="GroES-like_sf"/>
</dbReference>
<dbReference type="Proteomes" id="UP000663090">
    <property type="component" value="Chromosome"/>
</dbReference>
<dbReference type="SUPFAM" id="SSF51735">
    <property type="entry name" value="NAD(P)-binding Rossmann-fold domains"/>
    <property type="match status" value="1"/>
</dbReference>
<protein>
    <submittedName>
        <fullName evidence="1">Zinc-binding dehydrogenase</fullName>
    </submittedName>
</protein>
<proteinExistence type="predicted"/>
<accession>A0ABX7N786</accession>
<name>A0ABX7N786_9BACT</name>
<keyword evidence="2" id="KW-1185">Reference proteome</keyword>
<dbReference type="RefSeq" id="WP_206716283.1">
    <property type="nucleotide sequence ID" value="NZ_CP071091.1"/>
</dbReference>